<name>A0A843T9X9_COLES</name>
<accession>A0A843T9X9</accession>
<evidence type="ECO:0000313" key="2">
    <source>
        <dbReference type="EMBL" id="MQL68788.1"/>
    </source>
</evidence>
<dbReference type="AlphaFoldDB" id="A0A843T9X9"/>
<dbReference type="Proteomes" id="UP000652761">
    <property type="component" value="Unassembled WGS sequence"/>
</dbReference>
<keyword evidence="3" id="KW-1185">Reference proteome</keyword>
<reference evidence="2" key="1">
    <citation type="submission" date="2017-07" db="EMBL/GenBank/DDBJ databases">
        <title>Taro Niue Genome Assembly and Annotation.</title>
        <authorList>
            <person name="Atibalentja N."/>
            <person name="Keating K."/>
            <person name="Fields C.J."/>
        </authorList>
    </citation>
    <scope>NUCLEOTIDE SEQUENCE</scope>
    <source>
        <strain evidence="2">Niue_2</strain>
        <tissue evidence="2">Leaf</tissue>
    </source>
</reference>
<gene>
    <name evidence="2" type="ORF">Taro_001034</name>
</gene>
<evidence type="ECO:0000313" key="3">
    <source>
        <dbReference type="Proteomes" id="UP000652761"/>
    </source>
</evidence>
<protein>
    <submittedName>
        <fullName evidence="2">Uncharacterized protein</fullName>
    </submittedName>
</protein>
<organism evidence="2 3">
    <name type="scientific">Colocasia esculenta</name>
    <name type="common">Wild taro</name>
    <name type="synonym">Arum esculentum</name>
    <dbReference type="NCBI Taxonomy" id="4460"/>
    <lineage>
        <taxon>Eukaryota</taxon>
        <taxon>Viridiplantae</taxon>
        <taxon>Streptophyta</taxon>
        <taxon>Embryophyta</taxon>
        <taxon>Tracheophyta</taxon>
        <taxon>Spermatophyta</taxon>
        <taxon>Magnoliopsida</taxon>
        <taxon>Liliopsida</taxon>
        <taxon>Araceae</taxon>
        <taxon>Aroideae</taxon>
        <taxon>Colocasieae</taxon>
        <taxon>Colocasia</taxon>
    </lineage>
</organism>
<proteinExistence type="predicted"/>
<dbReference type="EMBL" id="NMUH01000021">
    <property type="protein sequence ID" value="MQL68788.1"/>
    <property type="molecule type" value="Genomic_DNA"/>
</dbReference>
<feature type="region of interest" description="Disordered" evidence="1">
    <location>
        <begin position="1"/>
        <end position="57"/>
    </location>
</feature>
<sequence length="120" mass="12290">MGGVSMRHQFTPPPPIVPVSGPSSVPPPLAAASSHSSVPPPLAAGSGQCTPSPPTIAGASTVLEAEDVVSLQEGGGGVIMIALYGRDKIEPSRASQLITRSIQAHFSGPIHRFNDFPMEV</sequence>
<comment type="caution">
    <text evidence="2">The sequence shown here is derived from an EMBL/GenBank/DDBJ whole genome shotgun (WGS) entry which is preliminary data.</text>
</comment>
<evidence type="ECO:0000256" key="1">
    <source>
        <dbReference type="SAM" id="MobiDB-lite"/>
    </source>
</evidence>